<evidence type="ECO:0000313" key="1">
    <source>
        <dbReference type="EMBL" id="DAE05491.1"/>
    </source>
</evidence>
<name>A0A8S5PGC5_9CAUD</name>
<accession>A0A8S5PGC5</accession>
<sequence>MYYKGYIIKDGKIPMSDYTLTEEGLENILKHQDIPFVNSIYEKVGTAKLVRDGNDIFAVVVFNTPLGPFMSLDIDEDLGYWYFNPMFFMPGFNSNINNIRVDYIALDIFDKEQRIKEPEVVEFMRLSRYFKAEEAYAKKNQTTDNGSN</sequence>
<organism evidence="1">
    <name type="scientific">Siphoviridae sp. ctLOE2</name>
    <dbReference type="NCBI Taxonomy" id="2825454"/>
    <lineage>
        <taxon>Viruses</taxon>
        <taxon>Duplodnaviria</taxon>
        <taxon>Heunggongvirae</taxon>
        <taxon>Uroviricota</taxon>
        <taxon>Caudoviricetes</taxon>
    </lineage>
</organism>
<proteinExistence type="predicted"/>
<dbReference type="EMBL" id="BK015411">
    <property type="protein sequence ID" value="DAE05491.1"/>
    <property type="molecule type" value="Genomic_DNA"/>
</dbReference>
<protein>
    <submittedName>
        <fullName evidence="1">Uncharacterized protein</fullName>
    </submittedName>
</protein>
<reference evidence="1" key="1">
    <citation type="journal article" date="2021" name="Proc. Natl. Acad. Sci. U.S.A.">
        <title>A Catalog of Tens of Thousands of Viruses from Human Metagenomes Reveals Hidden Associations with Chronic Diseases.</title>
        <authorList>
            <person name="Tisza M.J."/>
            <person name="Buck C.B."/>
        </authorList>
    </citation>
    <scope>NUCLEOTIDE SEQUENCE</scope>
    <source>
        <strain evidence="1">CtLOE2</strain>
    </source>
</reference>